<proteinExistence type="inferred from homology"/>
<evidence type="ECO:0000256" key="4">
    <source>
        <dbReference type="SAM" id="MobiDB-lite"/>
    </source>
</evidence>
<feature type="region of interest" description="Disordered" evidence="4">
    <location>
        <begin position="164"/>
        <end position="194"/>
    </location>
</feature>
<reference evidence="6" key="1">
    <citation type="submission" date="2015-03" db="EMBL/GenBank/DDBJ databases">
        <title>A transcriptome of Araucaria cunninghamii, an australian fine timber species.</title>
        <authorList>
            <person name="Jing Yi C.J.Y."/>
            <person name="Yin San L.Y.S."/>
            <person name="Abdul Karim S.S."/>
            <person name="Wan Azmi N.N."/>
            <person name="Hercus R.R."/>
            <person name="Croft L.L."/>
        </authorList>
    </citation>
    <scope>NUCLEOTIDE SEQUENCE</scope>
    <source>
        <strain evidence="6">MI0301</strain>
        <tissue evidence="6">Leaf</tissue>
    </source>
</reference>
<dbReference type="GO" id="GO:0000145">
    <property type="term" value="C:exocyst"/>
    <property type="evidence" value="ECO:0007669"/>
    <property type="project" value="InterPro"/>
</dbReference>
<keyword evidence="3" id="KW-0268">Exocytosis</keyword>
<comment type="similarity">
    <text evidence="1 3">Belongs to the EXO70 family.</text>
</comment>
<dbReference type="SUPFAM" id="SSF74788">
    <property type="entry name" value="Cullin repeat-like"/>
    <property type="match status" value="1"/>
</dbReference>
<evidence type="ECO:0000313" key="6">
    <source>
        <dbReference type="EMBL" id="JAG93669.1"/>
    </source>
</evidence>
<name>A0A0D6QT33_ARACU</name>
<accession>A0A0D6QT33</accession>
<dbReference type="GO" id="GO:0006887">
    <property type="term" value="P:exocytosis"/>
    <property type="evidence" value="ECO:0007669"/>
    <property type="project" value="UniProtKB-KW"/>
</dbReference>
<dbReference type="Gene3D" id="1.20.1280.170">
    <property type="entry name" value="Exocyst complex component Exo70"/>
    <property type="match status" value="1"/>
</dbReference>
<dbReference type="InterPro" id="IPR016159">
    <property type="entry name" value="Cullin_repeat-like_dom_sf"/>
</dbReference>
<dbReference type="Pfam" id="PF20669">
    <property type="entry name" value="Exo70_N"/>
    <property type="match status" value="1"/>
</dbReference>
<dbReference type="InterPro" id="IPR004140">
    <property type="entry name" value="Exo70"/>
</dbReference>
<organism evidence="6">
    <name type="scientific">Araucaria cunninghamii</name>
    <name type="common">Hoop pine</name>
    <name type="synonym">Moreton Bay pine</name>
    <dbReference type="NCBI Taxonomy" id="56994"/>
    <lineage>
        <taxon>Eukaryota</taxon>
        <taxon>Viridiplantae</taxon>
        <taxon>Streptophyta</taxon>
        <taxon>Embryophyta</taxon>
        <taxon>Tracheophyta</taxon>
        <taxon>Spermatophyta</taxon>
        <taxon>Pinopsida</taxon>
        <taxon>Pinidae</taxon>
        <taxon>Conifers II</taxon>
        <taxon>Araucariales</taxon>
        <taxon>Araucariaceae</taxon>
        <taxon>Araucaria</taxon>
    </lineage>
</organism>
<evidence type="ECO:0000259" key="5">
    <source>
        <dbReference type="Pfam" id="PF03081"/>
    </source>
</evidence>
<dbReference type="PANTHER" id="PTHR12542">
    <property type="entry name" value="EXOCYST COMPLEX PROTEIN EXO70"/>
    <property type="match status" value="1"/>
</dbReference>
<protein>
    <recommendedName>
        <fullName evidence="3">Exocyst subunit Exo70 family protein</fullName>
    </recommendedName>
</protein>
<dbReference type="Pfam" id="PF03081">
    <property type="entry name" value="Exo70_C"/>
    <property type="match status" value="1"/>
</dbReference>
<dbReference type="FunFam" id="1.20.1280.170:FF:000003">
    <property type="entry name" value="Exocyst subunit Exo70 family protein"/>
    <property type="match status" value="1"/>
</dbReference>
<keyword evidence="2 3" id="KW-0813">Transport</keyword>
<evidence type="ECO:0000256" key="1">
    <source>
        <dbReference type="ARBA" id="ARBA00006756"/>
    </source>
</evidence>
<evidence type="ECO:0000256" key="2">
    <source>
        <dbReference type="ARBA" id="ARBA00022448"/>
    </source>
</evidence>
<dbReference type="GO" id="GO:0005546">
    <property type="term" value="F:phosphatidylinositol-4,5-bisphosphate binding"/>
    <property type="evidence" value="ECO:0007669"/>
    <property type="project" value="InterPro"/>
</dbReference>
<dbReference type="GO" id="GO:0015031">
    <property type="term" value="P:protein transport"/>
    <property type="evidence" value="ECO:0007669"/>
    <property type="project" value="UniProtKB-KW"/>
</dbReference>
<dbReference type="PANTHER" id="PTHR12542:SF17">
    <property type="entry name" value="EXOCYST SUBUNIT EXO70 FAMILY PROTEIN"/>
    <property type="match status" value="1"/>
</dbReference>
<sequence length="657" mass="73215">MEIEEVEACDGGAEDRVLATAQHIVKSLGTSENMTRDMLRILSKFDNRLSTMSPSAESSENRGNLEENLAEADRLISKWNTNTGSTMLFQSGRDEARQYLAAVDNLHHLMKNLSATDSSSAKIIRAQHLMESAMARLKKEFHRILLSNSNAIDREGMSTRASFRFSTDDSRSSSSSEDGTDDGGGGSAQSNRPSTDRICEIEMVPLDAALNLRAIAQSMASAGYGRECVGVFTLTRKSVVEESFYNLGVERVTLSEVQKMEWEVFDAKIKHWISAMKICIRVLFASEKRLCDQVFDEFSLMRDSCFVEVAKDATARLLGFVEAVAASRRSPEKLFRVVDLYETLADLLPDIETLYSQEACRGLRERAAGIVDRLGEAVRGTLTEFENAIQRENSKTSTPGGTIHPLTSYVMNYLTFLSDYKETLVKITADTPIQLPKAVPESLAVLLDGDDLDGPSAALCVRVRWLVIVLQCKLDGKSKVYKDVALSYLFLMNNLHYIVQKGRGSELKDLLGEEFLRRNSGKVGQYAVNYEKAAWTKVLSCLREEGIDVGGSYSGGISQQALKDRFKGFNFAVEELMKSHAGWVVPDAQLRDDLVIYIAEKLIPAYRSFLGRFRNRLESGSGRHSDTFIKYTAEELENFLFDLFKGSPSSVGARRSR</sequence>
<keyword evidence="3" id="KW-0653">Protein transport</keyword>
<comment type="function">
    <text evidence="3">Component of the exocyst complex.</text>
</comment>
<dbReference type="EMBL" id="GCKF01046000">
    <property type="protein sequence ID" value="JAG93669.1"/>
    <property type="molecule type" value="Transcribed_RNA"/>
</dbReference>
<evidence type="ECO:0000256" key="3">
    <source>
        <dbReference type="RuleBase" id="RU365026"/>
    </source>
</evidence>
<dbReference type="InterPro" id="IPR046364">
    <property type="entry name" value="Exo70_C"/>
</dbReference>
<feature type="domain" description="Exocyst complex subunit Exo70 C-terminal" evidence="5">
    <location>
        <begin position="270"/>
        <end position="640"/>
    </location>
</feature>
<dbReference type="AlphaFoldDB" id="A0A0D6QT33"/>